<dbReference type="GeneID" id="17040111"/>
<evidence type="ECO:0000256" key="5">
    <source>
        <dbReference type="SAM" id="Phobius"/>
    </source>
</evidence>
<evidence type="ECO:0000256" key="3">
    <source>
        <dbReference type="ARBA" id="ARBA00022989"/>
    </source>
</evidence>
<organism evidence="7 8">
    <name type="scientific">Coccomyxa subellipsoidea (strain C-169)</name>
    <name type="common">Green microalga</name>
    <dbReference type="NCBI Taxonomy" id="574566"/>
    <lineage>
        <taxon>Eukaryota</taxon>
        <taxon>Viridiplantae</taxon>
        <taxon>Chlorophyta</taxon>
        <taxon>core chlorophytes</taxon>
        <taxon>Trebouxiophyceae</taxon>
        <taxon>Trebouxiophyceae incertae sedis</taxon>
        <taxon>Coccomyxaceae</taxon>
        <taxon>Coccomyxa</taxon>
        <taxon>Coccomyxa subellipsoidea</taxon>
    </lineage>
</organism>
<sequence length="577" mass="61898">MPPLMGMLVAGIILRNVPSDLVRGLKYSWAKEIRYGCLAVIFLMSGLEQDLEVFKKVGGAAVRLLLFPGIVEALVSGAVGIAVFKMPALLAFAMGFILKPVDPAIAISIMCGYQREKRGVAKGIPSLVVAAASFDDLVAITLYTIFISLAVTKSDGNLAWSIASGPLNVVFGLALGGAGALICSATIIWNSHVKRTLAVLLITLLQMYFMVTFDFSGAGILAAIVLGVTTSTLWSKGWPKMLSSGASDNHSTIVEHYVALFWRWVAQPLLFGIVGTAINFRKIQASTIPLSVIVILSGWLARMPTSLLSVSCAGLTLREKAFVMFAWLPKATVQAALASAPLDRILDENKGQEYVDWGDQILVTALFSIIICAPLGVVLVSLAGPHLLKKDKDTVKTGDIEASRLGPKPLPIVPKPSVEIFERTNSLPAILPSLLHDVGLHHVAPPAEPDTSPDRGASTHVERIVTPFATVSDAAEDDRFEHGSPQYAASANSEDALEEELLADLDHDIHRNLMAIEREAWLLEVQQVVGVAASRAAAQRLHSAVRELRHQSVSGNASALMRVDGARGFFRRSSRGV</sequence>
<keyword evidence="8" id="KW-1185">Reference proteome</keyword>
<keyword evidence="3 5" id="KW-1133">Transmembrane helix</keyword>
<feature type="transmembrane region" description="Helical" evidence="5">
    <location>
        <begin position="125"/>
        <end position="149"/>
    </location>
</feature>
<comment type="caution">
    <text evidence="7">The sequence shown here is derived from an EMBL/GenBank/DDBJ whole genome shotgun (WGS) entry which is preliminary data.</text>
</comment>
<dbReference type="GO" id="GO:0015297">
    <property type="term" value="F:antiporter activity"/>
    <property type="evidence" value="ECO:0007669"/>
    <property type="project" value="InterPro"/>
</dbReference>
<dbReference type="KEGG" id="csl:COCSUDRAFT_24131"/>
<evidence type="ECO:0000256" key="2">
    <source>
        <dbReference type="ARBA" id="ARBA00022692"/>
    </source>
</evidence>
<accession>I0YUQ6</accession>
<keyword evidence="2 5" id="KW-0812">Transmembrane</keyword>
<gene>
    <name evidence="7" type="ORF">COCSUDRAFT_24131</name>
</gene>
<name>I0YUQ6_COCSC</name>
<dbReference type="EMBL" id="AGSI01000010">
    <property type="protein sequence ID" value="EIE22125.1"/>
    <property type="molecule type" value="Genomic_DNA"/>
</dbReference>
<dbReference type="GO" id="GO:0016020">
    <property type="term" value="C:membrane"/>
    <property type="evidence" value="ECO:0007669"/>
    <property type="project" value="UniProtKB-SubCell"/>
</dbReference>
<evidence type="ECO:0000256" key="1">
    <source>
        <dbReference type="ARBA" id="ARBA00004141"/>
    </source>
</evidence>
<proteinExistence type="predicted"/>
<feature type="transmembrane region" description="Helical" evidence="5">
    <location>
        <begin position="283"/>
        <end position="301"/>
    </location>
</feature>
<feature type="domain" description="Cation/H+ exchanger transmembrane" evidence="6">
    <location>
        <begin position="1"/>
        <end position="371"/>
    </location>
</feature>
<dbReference type="eggNOG" id="KOG3826">
    <property type="taxonomic scope" value="Eukaryota"/>
</dbReference>
<protein>
    <recommendedName>
        <fullName evidence="6">Cation/H+ exchanger transmembrane domain-containing protein</fullName>
    </recommendedName>
</protein>
<evidence type="ECO:0000313" key="7">
    <source>
        <dbReference type="EMBL" id="EIE22125.1"/>
    </source>
</evidence>
<keyword evidence="4 5" id="KW-0472">Membrane</keyword>
<reference evidence="7 8" key="1">
    <citation type="journal article" date="2012" name="Genome Biol.">
        <title>The genome of the polar eukaryotic microalga coccomyxa subellipsoidea reveals traits of cold adaptation.</title>
        <authorList>
            <person name="Blanc G."/>
            <person name="Agarkova I."/>
            <person name="Grimwood J."/>
            <person name="Kuo A."/>
            <person name="Brueggeman A."/>
            <person name="Dunigan D."/>
            <person name="Gurnon J."/>
            <person name="Ladunga I."/>
            <person name="Lindquist E."/>
            <person name="Lucas S."/>
            <person name="Pangilinan J."/>
            <person name="Proschold T."/>
            <person name="Salamov A."/>
            <person name="Schmutz J."/>
            <person name="Weeks D."/>
            <person name="Yamada T."/>
            <person name="Claverie J.M."/>
            <person name="Grigoriev I."/>
            <person name="Van Etten J."/>
            <person name="Lomsadze A."/>
            <person name="Borodovsky M."/>
        </authorList>
    </citation>
    <scope>NUCLEOTIDE SEQUENCE [LARGE SCALE GENOMIC DNA]</scope>
    <source>
        <strain evidence="7 8">C-169</strain>
    </source>
</reference>
<feature type="transmembrane region" description="Helical" evidence="5">
    <location>
        <begin position="219"/>
        <end position="236"/>
    </location>
</feature>
<feature type="transmembrane region" description="Helical" evidence="5">
    <location>
        <begin position="60"/>
        <end position="84"/>
    </location>
</feature>
<dbReference type="InterPro" id="IPR006153">
    <property type="entry name" value="Cation/H_exchanger_TM"/>
</dbReference>
<dbReference type="Proteomes" id="UP000007264">
    <property type="component" value="Unassembled WGS sequence"/>
</dbReference>
<dbReference type="OrthoDB" id="423807at2759"/>
<dbReference type="PANTHER" id="PTHR31102">
    <property type="match status" value="1"/>
</dbReference>
<evidence type="ECO:0000313" key="8">
    <source>
        <dbReference type="Proteomes" id="UP000007264"/>
    </source>
</evidence>
<feature type="transmembrane region" description="Helical" evidence="5">
    <location>
        <begin position="90"/>
        <end position="113"/>
    </location>
</feature>
<dbReference type="GO" id="GO:1902600">
    <property type="term" value="P:proton transmembrane transport"/>
    <property type="evidence" value="ECO:0007669"/>
    <property type="project" value="InterPro"/>
</dbReference>
<dbReference type="RefSeq" id="XP_005646669.1">
    <property type="nucleotide sequence ID" value="XM_005646612.1"/>
</dbReference>
<evidence type="ECO:0000256" key="4">
    <source>
        <dbReference type="ARBA" id="ARBA00023136"/>
    </source>
</evidence>
<evidence type="ECO:0000259" key="6">
    <source>
        <dbReference type="Pfam" id="PF00999"/>
    </source>
</evidence>
<feature type="transmembrane region" description="Helical" evidence="5">
    <location>
        <begin position="361"/>
        <end position="382"/>
    </location>
</feature>
<dbReference type="InterPro" id="IPR051843">
    <property type="entry name" value="CPA1_transporter"/>
</dbReference>
<dbReference type="Pfam" id="PF00999">
    <property type="entry name" value="Na_H_Exchanger"/>
    <property type="match status" value="1"/>
</dbReference>
<dbReference type="PANTHER" id="PTHR31102:SF1">
    <property type="entry name" value="CATION_H+ EXCHANGER DOMAIN-CONTAINING PROTEIN"/>
    <property type="match status" value="1"/>
</dbReference>
<feature type="transmembrane region" description="Helical" evidence="5">
    <location>
        <begin position="257"/>
        <end position="277"/>
    </location>
</feature>
<dbReference type="AlphaFoldDB" id="I0YUQ6"/>
<feature type="transmembrane region" description="Helical" evidence="5">
    <location>
        <begin position="169"/>
        <end position="189"/>
    </location>
</feature>
<comment type="subcellular location">
    <subcellularLocation>
        <location evidence="1">Membrane</location>
        <topology evidence="1">Multi-pass membrane protein</topology>
    </subcellularLocation>
</comment>